<dbReference type="SUPFAM" id="SSF103481">
    <property type="entry name" value="Multidrug resistance efflux transporter EmrE"/>
    <property type="match status" value="1"/>
</dbReference>
<evidence type="ECO:0000256" key="2">
    <source>
        <dbReference type="SAM" id="Phobius"/>
    </source>
</evidence>
<evidence type="ECO:0000256" key="1">
    <source>
        <dbReference type="SAM" id="MobiDB-lite"/>
    </source>
</evidence>
<dbReference type="GO" id="GO:0016020">
    <property type="term" value="C:membrane"/>
    <property type="evidence" value="ECO:0007669"/>
    <property type="project" value="TreeGrafter"/>
</dbReference>
<feature type="transmembrane region" description="Helical" evidence="2">
    <location>
        <begin position="419"/>
        <end position="444"/>
    </location>
</feature>
<sequence length="476" mass="50941">MSKNDDSQSEYEQRKESDPLLTRSDADDSTPPDELHSGFLATIADAVTGGMEVIVEGVQSGTDTIVEGAHDIGERVQETTSEFQEAVVEQYNEVKETFLDELHEADDGDMYFLDMALTRNLSILPSELREKAQQLAGPTTKTELDLETLTLVEKAINPLKPPLSAYAGLALAVTSLSSIGPLLALQSDVSGTLKIFWRMCGTALVLLPLAILELRTSGFPRLTQPQWCTFLVATACYVTMGVGFALALSYTSVGNAVILANSQALMLLMGNLCVGAPVSYLEGVGALVAFTGAVLCSKDSSEDGSVAAAPGNTFFGDFLALLSGMGGVGYLVFAKTSRSNMSLFLFTFLTMSIGCLMIIPFQIIVLREKVTLGMNPRIGLLGFLNWTPDRLQLEIIMVLVCNVCGTMGYVRAMQFFDSLVISVAGLMEPVVAEFMAFFLNVGILPGSQGWLGNFLVAVGTLAVVFPTDKKGGPTGH</sequence>
<feature type="transmembrane region" description="Helical" evidence="2">
    <location>
        <begin position="450"/>
        <end position="467"/>
    </location>
</feature>
<accession>A0A8J9S8E4</accession>
<gene>
    <name evidence="3" type="ORF">PTTT1_LOCUS20908</name>
</gene>
<feature type="transmembrane region" description="Helical" evidence="2">
    <location>
        <begin position="314"/>
        <end position="333"/>
    </location>
</feature>
<reference evidence="3" key="1">
    <citation type="submission" date="2022-02" db="EMBL/GenBank/DDBJ databases">
        <authorList>
            <person name="Giguere J D."/>
        </authorList>
    </citation>
    <scope>NUCLEOTIDE SEQUENCE</scope>
    <source>
        <strain evidence="3">CCAP 1055/1</strain>
    </source>
</reference>
<dbReference type="EMBL" id="OU594958">
    <property type="protein sequence ID" value="CAG9282844.1"/>
    <property type="molecule type" value="Genomic_DNA"/>
</dbReference>
<feature type="transmembrane region" description="Helical" evidence="2">
    <location>
        <begin position="195"/>
        <end position="212"/>
    </location>
</feature>
<feature type="transmembrane region" description="Helical" evidence="2">
    <location>
        <begin position="345"/>
        <end position="366"/>
    </location>
</feature>
<organism evidence="3">
    <name type="scientific">Phaeodactylum tricornutum</name>
    <name type="common">Diatom</name>
    <dbReference type="NCBI Taxonomy" id="2850"/>
    <lineage>
        <taxon>Eukaryota</taxon>
        <taxon>Sar</taxon>
        <taxon>Stramenopiles</taxon>
        <taxon>Ochrophyta</taxon>
        <taxon>Bacillariophyta</taxon>
        <taxon>Bacillariophyceae</taxon>
        <taxon>Bacillariophycidae</taxon>
        <taxon>Naviculales</taxon>
        <taxon>Phaeodactylaceae</taxon>
        <taxon>Phaeodactylum</taxon>
    </lineage>
</organism>
<dbReference type="Proteomes" id="UP000836788">
    <property type="component" value="Chromosome 17"/>
</dbReference>
<dbReference type="AlphaFoldDB" id="A0A8J9S8E4"/>
<name>A0A8J9S8E4_PHATR</name>
<feature type="region of interest" description="Disordered" evidence="1">
    <location>
        <begin position="1"/>
        <end position="37"/>
    </location>
</feature>
<feature type="transmembrane region" description="Helical" evidence="2">
    <location>
        <begin position="163"/>
        <end position="183"/>
    </location>
</feature>
<keyword evidence="2" id="KW-1133">Transmembrane helix</keyword>
<keyword evidence="2" id="KW-0812">Transmembrane</keyword>
<feature type="compositionally biased region" description="Basic and acidic residues" evidence="1">
    <location>
        <begin position="1"/>
        <end position="18"/>
    </location>
</feature>
<evidence type="ECO:0008006" key="4">
    <source>
        <dbReference type="Google" id="ProtNLM"/>
    </source>
</evidence>
<dbReference type="PANTHER" id="PTHR22911:SF76">
    <property type="entry name" value="EAMA DOMAIN-CONTAINING PROTEIN"/>
    <property type="match status" value="1"/>
</dbReference>
<dbReference type="PANTHER" id="PTHR22911">
    <property type="entry name" value="ACYL-MALONYL CONDENSING ENZYME-RELATED"/>
    <property type="match status" value="1"/>
</dbReference>
<feature type="transmembrane region" description="Helical" evidence="2">
    <location>
        <begin position="232"/>
        <end position="253"/>
    </location>
</feature>
<keyword evidence="2" id="KW-0472">Membrane</keyword>
<proteinExistence type="predicted"/>
<evidence type="ECO:0000313" key="3">
    <source>
        <dbReference type="EMBL" id="CAG9282844.1"/>
    </source>
</evidence>
<protein>
    <recommendedName>
        <fullName evidence="4">EamA domain-containing protein</fullName>
    </recommendedName>
</protein>
<dbReference type="InterPro" id="IPR037185">
    <property type="entry name" value="EmrE-like"/>
</dbReference>
<feature type="transmembrane region" description="Helical" evidence="2">
    <location>
        <begin position="391"/>
        <end position="412"/>
    </location>
</feature>